<evidence type="ECO:0000259" key="7">
    <source>
        <dbReference type="Pfam" id="PF04572"/>
    </source>
</evidence>
<dbReference type="RefSeq" id="XP_070433655.1">
    <property type="nucleotide sequence ID" value="XM_070577554.1"/>
</dbReference>
<dbReference type="Pfam" id="PF04488">
    <property type="entry name" value="Gly_transf_sug"/>
    <property type="match status" value="1"/>
</dbReference>
<protein>
    <submittedName>
        <fullName evidence="9">Alpha-1,4-N-acetylglucosaminyltransferase isoform X1</fullName>
    </submittedName>
</protein>
<dbReference type="InterPro" id="IPR029044">
    <property type="entry name" value="Nucleotide-diphossugar_trans"/>
</dbReference>
<dbReference type="Pfam" id="PF04572">
    <property type="entry name" value="Gb3_synth"/>
    <property type="match status" value="1"/>
</dbReference>
<sequence>MISFPVLNWEISWWFIRKYSRKNLSLLRPQILTNCKFLARRNRLREEDMLKELQLSLWVVLLLACGFLYQLTLKSSCLFSCLPPSKALRDPEALLGQGRSIVFLETSERMEPSPLVSCAVESAARIYPEQPVVFLMKGLNDSTQLPPNSTASAFSLLSAIDNVFLFPLDMKRLFEDTPLSSWYAQVNSSTERHWLYVSSDACRLAVIWKYGGVYMDTDVISIRPIPDENFLAAQSSKISSNGVFGFLPRHPFLWGCMENFVEHYNSAIWGHQGPHLMTRMLRVWCKLGDFQEVSDLRCLNLSFLHPQRFYPIPFRQWRRYYEVWDTDPSFNDSYALHLWNYMNKEGRTVVQGSNTLAENLYRKHCPRTHRVLIQGSEGSVTQELGPGDT</sequence>
<dbReference type="Gene3D" id="3.90.550.20">
    <property type="match status" value="1"/>
</dbReference>
<keyword evidence="6" id="KW-0472">Membrane</keyword>
<dbReference type="PANTHER" id="PTHR12042">
    <property type="entry name" value="LACTOSYLCERAMIDE 4-ALPHA-GALACTOSYLTRANSFERASE ALPHA- 1,4-GALACTOSYLTRANSFERASE"/>
    <property type="match status" value="1"/>
</dbReference>
<organism evidence="8 9">
    <name type="scientific">Equus przewalskii</name>
    <name type="common">Przewalski's horse</name>
    <name type="synonym">Equus caballus przewalskii</name>
    <dbReference type="NCBI Taxonomy" id="9798"/>
    <lineage>
        <taxon>Eukaryota</taxon>
        <taxon>Metazoa</taxon>
        <taxon>Chordata</taxon>
        <taxon>Craniata</taxon>
        <taxon>Vertebrata</taxon>
        <taxon>Euteleostomi</taxon>
        <taxon>Mammalia</taxon>
        <taxon>Eutheria</taxon>
        <taxon>Laurasiatheria</taxon>
        <taxon>Perissodactyla</taxon>
        <taxon>Equidae</taxon>
        <taxon>Equus</taxon>
    </lineage>
</organism>
<comment type="similarity">
    <text evidence="2">Belongs to the glycosyltransferase 32 family.</text>
</comment>
<evidence type="ECO:0000256" key="3">
    <source>
        <dbReference type="ARBA" id="ARBA00022676"/>
    </source>
</evidence>
<keyword evidence="5" id="KW-0333">Golgi apparatus</keyword>
<dbReference type="GeneID" id="103550579"/>
<dbReference type="InterPro" id="IPR007652">
    <property type="entry name" value="A1-4-GlycosylTfrase_dom"/>
</dbReference>
<evidence type="ECO:0000256" key="2">
    <source>
        <dbReference type="ARBA" id="ARBA00009003"/>
    </source>
</evidence>
<name>A0ABM4KZN5_EQUPR</name>
<accession>A0ABM4KZN5</accession>
<dbReference type="PANTHER" id="PTHR12042:SF16">
    <property type="entry name" value="ALPHA-1,4-N-ACETYLGLUCOSAMINYLTRANSFERASE"/>
    <property type="match status" value="1"/>
</dbReference>
<keyword evidence="4" id="KW-0808">Transferase</keyword>
<evidence type="ECO:0000256" key="5">
    <source>
        <dbReference type="ARBA" id="ARBA00023034"/>
    </source>
</evidence>
<keyword evidence="8" id="KW-1185">Reference proteome</keyword>
<gene>
    <name evidence="9" type="primary">A4GNT</name>
</gene>
<evidence type="ECO:0000256" key="4">
    <source>
        <dbReference type="ARBA" id="ARBA00022679"/>
    </source>
</evidence>
<feature type="domain" description="Alpha 1,4-glycosyltransferase" evidence="7">
    <location>
        <begin position="246"/>
        <end position="371"/>
    </location>
</feature>
<proteinExistence type="inferred from homology"/>
<reference evidence="9" key="1">
    <citation type="submission" date="2025-08" db="UniProtKB">
        <authorList>
            <consortium name="RefSeq"/>
        </authorList>
    </citation>
    <scope>IDENTIFICATION</scope>
    <source>
        <tissue evidence="9">Blood</tissue>
    </source>
</reference>
<evidence type="ECO:0000256" key="6">
    <source>
        <dbReference type="ARBA" id="ARBA00023136"/>
    </source>
</evidence>
<keyword evidence="3" id="KW-0328">Glycosyltransferase</keyword>
<dbReference type="SUPFAM" id="SSF53448">
    <property type="entry name" value="Nucleotide-diphospho-sugar transferases"/>
    <property type="match status" value="1"/>
</dbReference>
<dbReference type="InterPro" id="IPR007577">
    <property type="entry name" value="GlycoTrfase_DXD_sugar-bd_CS"/>
</dbReference>
<evidence type="ECO:0000313" key="9">
    <source>
        <dbReference type="RefSeq" id="XP_070433655.1"/>
    </source>
</evidence>
<evidence type="ECO:0000256" key="1">
    <source>
        <dbReference type="ARBA" id="ARBA00004323"/>
    </source>
</evidence>
<dbReference type="Proteomes" id="UP001652662">
    <property type="component" value="Chromosome 15"/>
</dbReference>
<comment type="subcellular location">
    <subcellularLocation>
        <location evidence="1">Golgi apparatus membrane</location>
        <topology evidence="1">Single-pass type II membrane protein</topology>
    </subcellularLocation>
</comment>
<dbReference type="InterPro" id="IPR051981">
    <property type="entry name" value="Glycosyltransf_32"/>
</dbReference>
<evidence type="ECO:0000313" key="8">
    <source>
        <dbReference type="Proteomes" id="UP001652662"/>
    </source>
</evidence>